<keyword evidence="4" id="KW-1185">Reference proteome</keyword>
<reference evidence="3 4" key="1">
    <citation type="journal article" date="2015" name="Genome Biol. Evol.">
        <title>Comparative Genomics of a Bacterivorous Green Alga Reveals Evolutionary Causalities and Consequences of Phago-Mixotrophic Mode of Nutrition.</title>
        <authorList>
            <person name="Burns J.A."/>
            <person name="Paasch A."/>
            <person name="Narechania A."/>
            <person name="Kim E."/>
        </authorList>
    </citation>
    <scope>NUCLEOTIDE SEQUENCE [LARGE SCALE GENOMIC DNA]</scope>
    <source>
        <strain evidence="3 4">PLY_AMNH</strain>
    </source>
</reference>
<feature type="domain" description="Response regulatory" evidence="2">
    <location>
        <begin position="189"/>
        <end position="313"/>
    </location>
</feature>
<evidence type="ECO:0000256" key="1">
    <source>
        <dbReference type="PROSITE-ProRule" id="PRU00169"/>
    </source>
</evidence>
<dbReference type="InterPro" id="IPR001789">
    <property type="entry name" value="Sig_transdc_resp-reg_receiver"/>
</dbReference>
<gene>
    <name evidence="3" type="ORF">CYMTET_21943</name>
</gene>
<dbReference type="AlphaFoldDB" id="A0AAE0G115"/>
<evidence type="ECO:0000313" key="3">
    <source>
        <dbReference type="EMBL" id="KAK3269624.1"/>
    </source>
</evidence>
<dbReference type="Proteomes" id="UP001190700">
    <property type="component" value="Unassembled WGS sequence"/>
</dbReference>
<dbReference type="PROSITE" id="PS50110">
    <property type="entry name" value="RESPONSE_REGULATORY"/>
    <property type="match status" value="1"/>
</dbReference>
<evidence type="ECO:0000259" key="2">
    <source>
        <dbReference type="PROSITE" id="PS50110"/>
    </source>
</evidence>
<comment type="caution">
    <text evidence="3">The sequence shown here is derived from an EMBL/GenBank/DDBJ whole genome shotgun (WGS) entry which is preliminary data.</text>
</comment>
<name>A0AAE0G115_9CHLO</name>
<accession>A0AAE0G115</accession>
<sequence>MPVRSDFGMGATTSTSIPALKANAGGSLQTGEEKWMAHVQQLEDELVDSMRAEGGGNTVLIMEYSQFHWLHSEEAGFWWQHMESTINFPPFIISGRLPDYQHAQSNYEWLYPPLPSLFLSEPVKPVNLFGLLFGICQGMNTQAEPESSTGDIRRRETALSRSLLPEASLRSTVSAPGLPSTANGGFGRRALLVQANPEQSHLESVVLARFGIMVTTVPEAEDALHNLQQGHTYSMVFIRIDGPEMTHSSSRRMFEVLNKIRQWERQAEVPPNRILALSSEDLTNEAVRSMGMNEYLKTPFTPQAVRNLLMRPQGSYI</sequence>
<evidence type="ECO:0000313" key="4">
    <source>
        <dbReference type="Proteomes" id="UP001190700"/>
    </source>
</evidence>
<dbReference type="EMBL" id="LGRX02010831">
    <property type="protein sequence ID" value="KAK3269624.1"/>
    <property type="molecule type" value="Genomic_DNA"/>
</dbReference>
<organism evidence="3 4">
    <name type="scientific">Cymbomonas tetramitiformis</name>
    <dbReference type="NCBI Taxonomy" id="36881"/>
    <lineage>
        <taxon>Eukaryota</taxon>
        <taxon>Viridiplantae</taxon>
        <taxon>Chlorophyta</taxon>
        <taxon>Pyramimonadophyceae</taxon>
        <taxon>Pyramimonadales</taxon>
        <taxon>Pyramimonadaceae</taxon>
        <taxon>Cymbomonas</taxon>
    </lineage>
</organism>
<proteinExistence type="predicted"/>
<dbReference type="Gene3D" id="3.40.50.2300">
    <property type="match status" value="1"/>
</dbReference>
<dbReference type="GO" id="GO:0000160">
    <property type="term" value="P:phosphorelay signal transduction system"/>
    <property type="evidence" value="ECO:0007669"/>
    <property type="project" value="InterPro"/>
</dbReference>
<dbReference type="SUPFAM" id="SSF52172">
    <property type="entry name" value="CheY-like"/>
    <property type="match status" value="1"/>
</dbReference>
<dbReference type="InterPro" id="IPR011006">
    <property type="entry name" value="CheY-like_superfamily"/>
</dbReference>
<comment type="caution">
    <text evidence="1">Lacks conserved residue(s) required for the propagation of feature annotation.</text>
</comment>
<protein>
    <recommendedName>
        <fullName evidence="2">Response regulatory domain-containing protein</fullName>
    </recommendedName>
</protein>